<keyword evidence="3" id="KW-0646">Protease inhibitor</keyword>
<sequence length="2167" mass="246713">MNHAPSLLPRSGKSAVRRLARLVRAAVRPDEEEVDTKKKSKWNESYESLLKIKKALDEKAKQPGARVYDFRMFDLVLGNSKPTRARKEKGITPPLVQQAYNLIRSFEGKSKEFGESANIKFLSPRFAPIMPDKADIKGSLSPSIFSFYKDDTEDQLLPLPKLLDATGMTEGDRGEVLETVMEVTGARQIVDDAMKTLSSTELFGMQGEIEEVTERIAKIFTNLESTFNRRQKKDMKKRGFTFLETNQLEELHKEQGLAKHASEIDFDIHEYGNQTRAQREDSLWLRIAEIAANGTKTRSKRQITWLSVNKPTVLSPYMFSPVYGLVVLGPCIRATTKDGLEHEKLILDQKGLQNMKEVHKNWYFYSIKALLGQLGKELLGKLNSASRERLKLCLKRIVYMKDLRKTAACLLKARERWKKFLKYKGVKEADMDLPPKALHRGYDRIPSRIPHALRIRKLRLRRSKRSPDRLILPDDLRDNDHVVKSAEFAPPLKEPSKSPINKVAGLFVSLFGKTSANELPQKWSTTYKSILKLSKYIDKNENSPGTRVYNTRIYDLVMDAKGTKQGSEIGKAFEQLQSSLSLRQSSDLDKRGFTFMNPKQIDKLHEKQNVSEPEVLEQMESYKKLPKHKREEMLWRSIGELAGLSLVKYTHRFQILSRLNQDFGYLSIIAFTFALHPKGRNRTSMLFAILVVAVAVIVPTRSYARTIYKLVEYDKNCPKNEEWAECKDHCIPDCTNPRPLVCVKTLDCLPGCQCKKGFIISSAGCVRDCSQENCPRPNEIRSKCIPRPQCQRTCFPPSETHDSIRFWRPLNLTYICSNEPCIPFECECQKGYIRLHNTPGRDRCIPLATCKILKDQFGSSLPSGFDVTVLNNKTDSWKQPSLGQKWNGDGSTISQRRRHVMPGTLVCGESHSYTQEGLVLDEEGFAKVKDIHRNWYFFSIKALLGQIAKELLDSIDSASCLRLRLCLKRIVRIRDVRRTATCLLKAKEQWRKHIKFRPLRANECALDGQCNQRVWTNVTKLYVAKSYLKMKEARRRAHIFGSIRFKRSTGRLTLPMELRADYDKVKTMNHAPTIQQKSGASLVHRLTNLFVSLFGESSVDELPRKWSNTYQTIARLSKVLDTNGELPGAKVYSARIYDVVANDKRVKAHDKIHVPSYLKDAFAIVNSFSGAENARILSPRIAPLLPDRHTRGFLSPSILPFYKDESEQQILPVPKLLENVGLNESDRQRVIEMIMEVSGARKTVDKAAKVLHSLSAMGMDERLLAVTEKIGMAFEQLRTSLSRKQSTELDKRGFTFINPKQMEKLIQDQEVNVPAIHEHVNSYKSLYHSGNEKILWDAVAQIAGRKRSLLSCNQVFSYGCMNIALLFTSLICYQLTLQEAWAKVYEESMNNLVLNHEDFKKVRDIHRNWYLFSLKALLAQLAKDFLVAASTESSQELKRCLRTIRETKDLTKTARCLVKAKALEEKTTNLRSGLNSKDREKVLEMIMEVSGAREAANNAMKILSQLRSLGFGEKMLNANEKSKELNGKGFTFMDSEQMRKLHREQGMNEPEIKKNVDIYEKLSKSERMDALWETIADIAALRKAKHLTHLVFAFFTMESDGRIYLDGEAAERRLESVMAVAKRHPHLKVLFAIGGWENSQYFTLLAADYPRRSLLIENIIDTVKKYDFDGVDLDWEYPVTGGSVEGTPADRRNYVHLMRELRNKLREVEEQTNRPTSYLISFAGAAGHWVLKPGYDLVQLVKYVDFVNVMSYDYFGAWQSKWGAFTGPPAPLQFATPKGFSGRMNVHATMKYYSCQIKATNKLNMGVPFYGRYWYNVGDAVDASDEMWRRAKASDGLTKYEGGDVQWRQLHQKFDVNRAKFHQGAKSPYIWLSENKTFVGFENPESLQFKTDYIIENDLGGVMVWAIDFDDDDLTMLKTVTEKGELCIRNGHPRGLAYKCSPIGEQRWWTYDDGEELAGMCGKSAPLYDGYYPVCDPDDPGHACCGKFGYCGSGPEFCSCPECVDYGADPMLILKEPIKPTQAKITWYTSDAADGKRGRCGRQAPPIDGVIPTCNPDDENAHCCSNGGYCGNTKQHCECVGCVDFSKTRDFVYKPTEWWTYVENPVNVGRCGPDAPRLPSGKIPKCDPTSEAHCCSRAGYCGNGMDYCECLGCADFKKNPDFEYNSP</sequence>
<dbReference type="InterPro" id="IPR036084">
    <property type="entry name" value="Ser_inhib-like_sf"/>
</dbReference>
<dbReference type="InterPro" id="IPR011583">
    <property type="entry name" value="Chitinase_II/V-like_cat"/>
</dbReference>
<dbReference type="InterPro" id="IPR017853">
    <property type="entry name" value="GH"/>
</dbReference>
<name>A0AA36H7X4_CYLNA</name>
<dbReference type="CDD" id="cd10909">
    <property type="entry name" value="ChtBD1_GH18_2"/>
    <property type="match status" value="3"/>
</dbReference>
<dbReference type="GO" id="GO:0005975">
    <property type="term" value="P:carbohydrate metabolic process"/>
    <property type="evidence" value="ECO:0007669"/>
    <property type="project" value="InterPro"/>
</dbReference>
<keyword evidence="4 5" id="KW-0326">Glycosidase</keyword>
<dbReference type="SUPFAM" id="SSF51445">
    <property type="entry name" value="(Trans)glycosidases"/>
    <property type="match status" value="1"/>
</dbReference>
<evidence type="ECO:0000256" key="1">
    <source>
        <dbReference type="ARBA" id="ARBA00022669"/>
    </source>
</evidence>
<gene>
    <name evidence="7" type="ORF">CYNAS_LOCUS17292</name>
</gene>
<evidence type="ECO:0000259" key="6">
    <source>
        <dbReference type="PROSITE" id="PS51910"/>
    </source>
</evidence>
<accession>A0AA36H7X4</accession>
<dbReference type="PROSITE" id="PS51910">
    <property type="entry name" value="GH18_2"/>
    <property type="match status" value="1"/>
</dbReference>
<evidence type="ECO:0000256" key="2">
    <source>
        <dbReference type="ARBA" id="ARBA00022801"/>
    </source>
</evidence>
<protein>
    <recommendedName>
        <fullName evidence="6">GH18 domain-containing protein</fullName>
    </recommendedName>
</protein>
<organism evidence="7 8">
    <name type="scientific">Cylicocyclus nassatus</name>
    <name type="common">Nematode worm</name>
    <dbReference type="NCBI Taxonomy" id="53992"/>
    <lineage>
        <taxon>Eukaryota</taxon>
        <taxon>Metazoa</taxon>
        <taxon>Ecdysozoa</taxon>
        <taxon>Nematoda</taxon>
        <taxon>Chromadorea</taxon>
        <taxon>Rhabditida</taxon>
        <taxon>Rhabditina</taxon>
        <taxon>Rhabditomorpha</taxon>
        <taxon>Strongyloidea</taxon>
        <taxon>Strongylidae</taxon>
        <taxon>Cylicocyclus</taxon>
    </lineage>
</organism>
<dbReference type="Proteomes" id="UP001176961">
    <property type="component" value="Unassembled WGS sequence"/>
</dbReference>
<proteinExistence type="predicted"/>
<dbReference type="InterPro" id="IPR002919">
    <property type="entry name" value="TIL_dom"/>
</dbReference>
<dbReference type="GO" id="GO:0006032">
    <property type="term" value="P:chitin catabolic process"/>
    <property type="evidence" value="ECO:0007669"/>
    <property type="project" value="UniProtKB-ARBA"/>
</dbReference>
<dbReference type="Gene3D" id="2.10.25.10">
    <property type="entry name" value="Laminin"/>
    <property type="match status" value="2"/>
</dbReference>
<dbReference type="InterPro" id="IPR006954">
    <property type="entry name" value="Mlt-10-like"/>
</dbReference>
<dbReference type="InterPro" id="IPR001002">
    <property type="entry name" value="Chitin-bd_1"/>
</dbReference>
<evidence type="ECO:0000256" key="3">
    <source>
        <dbReference type="ARBA" id="ARBA00022900"/>
    </source>
</evidence>
<dbReference type="CDD" id="cd19941">
    <property type="entry name" value="TIL"/>
    <property type="match status" value="2"/>
</dbReference>
<evidence type="ECO:0000313" key="8">
    <source>
        <dbReference type="Proteomes" id="UP001176961"/>
    </source>
</evidence>
<dbReference type="InterPro" id="IPR001223">
    <property type="entry name" value="Glyco_hydro18_cat"/>
</dbReference>
<reference evidence="7" key="1">
    <citation type="submission" date="2023-07" db="EMBL/GenBank/DDBJ databases">
        <authorList>
            <consortium name="CYATHOMIX"/>
        </authorList>
    </citation>
    <scope>NUCLEOTIDE SEQUENCE</scope>
    <source>
        <strain evidence="7">N/A</strain>
    </source>
</reference>
<dbReference type="Gene3D" id="3.30.60.10">
    <property type="entry name" value="Endochitinase-like"/>
    <property type="match status" value="2"/>
</dbReference>
<dbReference type="Pfam" id="PF01826">
    <property type="entry name" value="TIL"/>
    <property type="match status" value="1"/>
</dbReference>
<dbReference type="GO" id="GO:0004568">
    <property type="term" value="F:chitinase activity"/>
    <property type="evidence" value="ECO:0007669"/>
    <property type="project" value="UniProtKB-ARBA"/>
</dbReference>
<evidence type="ECO:0000256" key="5">
    <source>
        <dbReference type="RuleBase" id="RU000489"/>
    </source>
</evidence>
<dbReference type="PANTHER" id="PTHR46073:SF4">
    <property type="entry name" value="GH18 DOMAIN-CONTAINING PROTEIN"/>
    <property type="match status" value="1"/>
</dbReference>
<dbReference type="EMBL" id="CATQJL010000316">
    <property type="protein sequence ID" value="CAJ0605309.1"/>
    <property type="molecule type" value="Genomic_DNA"/>
</dbReference>
<evidence type="ECO:0000256" key="4">
    <source>
        <dbReference type="ARBA" id="ARBA00023295"/>
    </source>
</evidence>
<dbReference type="GO" id="GO:0008061">
    <property type="term" value="F:chitin binding"/>
    <property type="evidence" value="ECO:0007669"/>
    <property type="project" value="UniProtKB-KW"/>
</dbReference>
<dbReference type="SUPFAM" id="SSF57567">
    <property type="entry name" value="Serine protease inhibitors"/>
    <property type="match status" value="1"/>
</dbReference>
<dbReference type="PANTHER" id="PTHR46073">
    <property type="entry name" value="CHITINASE"/>
    <property type="match status" value="1"/>
</dbReference>
<dbReference type="GO" id="GO:0004867">
    <property type="term" value="F:serine-type endopeptidase inhibitor activity"/>
    <property type="evidence" value="ECO:0007669"/>
    <property type="project" value="UniProtKB-KW"/>
</dbReference>
<dbReference type="InterPro" id="IPR036861">
    <property type="entry name" value="Endochitinase-like_sf"/>
</dbReference>
<dbReference type="PROSITE" id="PS01095">
    <property type="entry name" value="GH18_1"/>
    <property type="match status" value="1"/>
</dbReference>
<keyword evidence="1" id="KW-0147">Chitin-binding</keyword>
<dbReference type="SMART" id="SM00270">
    <property type="entry name" value="ChtBD1"/>
    <property type="match status" value="3"/>
</dbReference>
<keyword evidence="2 5" id="KW-0378">Hydrolase</keyword>
<comment type="caution">
    <text evidence="7">The sequence shown here is derived from an EMBL/GenBank/DDBJ whole genome shotgun (WGS) entry which is preliminary data.</text>
</comment>
<evidence type="ECO:0000313" key="7">
    <source>
        <dbReference type="EMBL" id="CAJ0605309.1"/>
    </source>
</evidence>
<dbReference type="InterPro" id="IPR001579">
    <property type="entry name" value="Glyco_hydro_18_chit_AS"/>
</dbReference>
<dbReference type="SMART" id="SM00636">
    <property type="entry name" value="Glyco_18"/>
    <property type="match status" value="1"/>
</dbReference>
<keyword evidence="3" id="KW-0722">Serine protease inhibitor</keyword>
<dbReference type="Gene3D" id="3.20.20.80">
    <property type="entry name" value="Glycosidases"/>
    <property type="match status" value="2"/>
</dbReference>
<feature type="domain" description="GH18" evidence="6">
    <location>
        <begin position="1554"/>
        <end position="1927"/>
    </location>
</feature>
<keyword evidence="8" id="KW-1185">Reference proteome</keyword>
<dbReference type="Pfam" id="PF00704">
    <property type="entry name" value="Glyco_hydro_18"/>
    <property type="match status" value="1"/>
</dbReference>
<dbReference type="Pfam" id="PF04870">
    <property type="entry name" value="Moulting_cycle"/>
    <property type="match status" value="3"/>
</dbReference>